<dbReference type="SUPFAM" id="SSF53756">
    <property type="entry name" value="UDP-Glycosyltransferase/glycogen phosphorylase"/>
    <property type="match status" value="1"/>
</dbReference>
<dbReference type="AlphaFoldDB" id="A0A382JDR6"/>
<organism evidence="1">
    <name type="scientific">marine metagenome</name>
    <dbReference type="NCBI Taxonomy" id="408172"/>
    <lineage>
        <taxon>unclassified sequences</taxon>
        <taxon>metagenomes</taxon>
        <taxon>ecological metagenomes</taxon>
    </lineage>
</organism>
<evidence type="ECO:0000313" key="1">
    <source>
        <dbReference type="EMBL" id="SVC10026.1"/>
    </source>
</evidence>
<dbReference type="Gene3D" id="3.40.50.2000">
    <property type="entry name" value="Glycogen Phosphorylase B"/>
    <property type="match status" value="2"/>
</dbReference>
<accession>A0A382JDR6</accession>
<dbReference type="Pfam" id="PF13692">
    <property type="entry name" value="Glyco_trans_1_4"/>
    <property type="match status" value="1"/>
</dbReference>
<dbReference type="PANTHER" id="PTHR12526">
    <property type="entry name" value="GLYCOSYLTRANSFERASE"/>
    <property type="match status" value="1"/>
</dbReference>
<sequence>HFFVGALNTLNQYDVIVAGSDSIAFGLSHFIAQDAIRPRVFGVLNALLFTQAIIRSEPLTARIRDISRDLYYRFIFGRYRKRRQIYRQLLETTSGTIYGDRSGYEMARRMFPEFDKKIHLVAACVDTEFWRPSLTAAQRDTASGTILFMGNDRGRDFELVLQIARHLPHFRFVFVTDRIQPEQVSANVTLKQGDWKRNLISDVEIRQIVQDSAIVIVPFKPGEPRTLTTVTMQAMACGKPALVTKTSALWWPTFIDRQNVWFVHSGKLSEWCESIERLMRDSVVRQRIGINARRLVERQNNLTVLGSKLDALIQQQ</sequence>
<feature type="non-terminal residue" evidence="1">
    <location>
        <position position="1"/>
    </location>
</feature>
<name>A0A382JDR6_9ZZZZ</name>
<dbReference type="EMBL" id="UINC01073549">
    <property type="protein sequence ID" value="SVC10026.1"/>
    <property type="molecule type" value="Genomic_DNA"/>
</dbReference>
<protein>
    <recommendedName>
        <fullName evidence="2">Glycosyl transferase family 1 domain-containing protein</fullName>
    </recommendedName>
</protein>
<evidence type="ECO:0008006" key="2">
    <source>
        <dbReference type="Google" id="ProtNLM"/>
    </source>
</evidence>
<proteinExistence type="predicted"/>
<reference evidence="1" key="1">
    <citation type="submission" date="2018-05" db="EMBL/GenBank/DDBJ databases">
        <authorList>
            <person name="Lanie J.A."/>
            <person name="Ng W.-L."/>
            <person name="Kazmierczak K.M."/>
            <person name="Andrzejewski T.M."/>
            <person name="Davidsen T.M."/>
            <person name="Wayne K.J."/>
            <person name="Tettelin H."/>
            <person name="Glass J.I."/>
            <person name="Rusch D."/>
            <person name="Podicherti R."/>
            <person name="Tsui H.-C.T."/>
            <person name="Winkler M.E."/>
        </authorList>
    </citation>
    <scope>NUCLEOTIDE SEQUENCE</scope>
</reference>
<gene>
    <name evidence="1" type="ORF">METZ01_LOCUS262880</name>
</gene>